<evidence type="ECO:0000256" key="1">
    <source>
        <dbReference type="ARBA" id="ARBA00004496"/>
    </source>
</evidence>
<evidence type="ECO:0000313" key="15">
    <source>
        <dbReference type="Proteomes" id="UP000757890"/>
    </source>
</evidence>
<evidence type="ECO:0000256" key="6">
    <source>
        <dbReference type="ARBA" id="ARBA00023004"/>
    </source>
</evidence>
<dbReference type="InterPro" id="IPR022687">
    <property type="entry name" value="HTH_DTXR"/>
</dbReference>
<dbReference type="InterPro" id="IPR008988">
    <property type="entry name" value="Transcriptional_repressor_C"/>
</dbReference>
<dbReference type="GO" id="GO:0046914">
    <property type="term" value="F:transition metal ion binding"/>
    <property type="evidence" value="ECO:0007669"/>
    <property type="project" value="InterPro"/>
</dbReference>
<dbReference type="SUPFAM" id="SSF50037">
    <property type="entry name" value="C-terminal domain of transcriptional repressors"/>
    <property type="match status" value="1"/>
</dbReference>
<dbReference type="InterPro" id="IPR038157">
    <property type="entry name" value="FeoA_core_dom"/>
</dbReference>
<sequence>MTSGKEDYLKAIYIISEDHELVSNKELSDMLHVSPPSVSEMIMKLQKEGYVDYTAYKGSKMTRKGRREAGKLFRFHALWEVFLVEKLHFSWSEAHEQADGLEHQTSDMLAERLDEFLGHPEHCPHGDPIPKADGSRKGLTFRTLSDLKEGDSTTIRRIVEDYSLMDYLQEKGIHPDMRVTVKEKEPYEGPILLATEAGDISLSYKAVEQIFIDE</sequence>
<dbReference type="Gene3D" id="2.30.30.90">
    <property type="match status" value="1"/>
</dbReference>
<dbReference type="InterPro" id="IPR036421">
    <property type="entry name" value="Fe_dep_repressor_sf"/>
</dbReference>
<evidence type="ECO:0000256" key="10">
    <source>
        <dbReference type="ARBA" id="ARBA00023163"/>
    </source>
</evidence>
<keyword evidence="4" id="KW-0963">Cytoplasm</keyword>
<keyword evidence="9" id="KW-0010">Activator</keyword>
<dbReference type="SMART" id="SM00529">
    <property type="entry name" value="HTH_DTXR"/>
    <property type="match status" value="1"/>
</dbReference>
<keyword evidence="5" id="KW-0678">Repressor</keyword>
<dbReference type="Pfam" id="PF02742">
    <property type="entry name" value="Fe_dep_repr_C"/>
    <property type="match status" value="1"/>
</dbReference>
<keyword evidence="6" id="KW-0408">Iron</keyword>
<organism evidence="14 15">
    <name type="scientific">Dialister invisus</name>
    <dbReference type="NCBI Taxonomy" id="218538"/>
    <lineage>
        <taxon>Bacteria</taxon>
        <taxon>Bacillati</taxon>
        <taxon>Bacillota</taxon>
        <taxon>Negativicutes</taxon>
        <taxon>Veillonellales</taxon>
        <taxon>Veillonellaceae</taxon>
        <taxon>Dialister</taxon>
    </lineage>
</organism>
<dbReference type="Pfam" id="PF01325">
    <property type="entry name" value="Fe_dep_repress"/>
    <property type="match status" value="1"/>
</dbReference>
<dbReference type="Gene3D" id="1.10.60.10">
    <property type="entry name" value="Iron dependent repressor, metal binding and dimerisation domain"/>
    <property type="match status" value="1"/>
</dbReference>
<dbReference type="SMART" id="SM00899">
    <property type="entry name" value="FeoA"/>
    <property type="match status" value="1"/>
</dbReference>
<proteinExistence type="inferred from homology"/>
<dbReference type="AlphaFoldDB" id="A0A930FRQ9"/>
<evidence type="ECO:0000256" key="12">
    <source>
        <dbReference type="ARBA" id="ARBA00032593"/>
    </source>
</evidence>
<evidence type="ECO:0000256" key="4">
    <source>
        <dbReference type="ARBA" id="ARBA00022490"/>
    </source>
</evidence>
<evidence type="ECO:0000259" key="13">
    <source>
        <dbReference type="PROSITE" id="PS50944"/>
    </source>
</evidence>
<gene>
    <name evidence="14" type="ORF">HXL70_07205</name>
</gene>
<dbReference type="PANTHER" id="PTHR33238">
    <property type="entry name" value="IRON (METAL) DEPENDENT REPRESSOR, DTXR FAMILY"/>
    <property type="match status" value="1"/>
</dbReference>
<comment type="subunit">
    <text evidence="3">Homodimer.</text>
</comment>
<dbReference type="EMBL" id="JABZMK010000056">
    <property type="protein sequence ID" value="MBF1129813.1"/>
    <property type="molecule type" value="Genomic_DNA"/>
</dbReference>
<dbReference type="InterPro" id="IPR050536">
    <property type="entry name" value="DtxR_MntR_Metal-Reg"/>
</dbReference>
<dbReference type="GO" id="GO:0003677">
    <property type="term" value="F:DNA binding"/>
    <property type="evidence" value="ECO:0007669"/>
    <property type="project" value="UniProtKB-KW"/>
</dbReference>
<keyword evidence="7" id="KW-0805">Transcription regulation</keyword>
<dbReference type="SUPFAM" id="SSF47979">
    <property type="entry name" value="Iron-dependent repressor protein, dimerization domain"/>
    <property type="match status" value="1"/>
</dbReference>
<comment type="caution">
    <text evidence="14">The sequence shown here is derived from an EMBL/GenBank/DDBJ whole genome shotgun (WGS) entry which is preliminary data.</text>
</comment>
<dbReference type="PANTHER" id="PTHR33238:SF11">
    <property type="entry name" value="TRANSCRIPTIONAL REGULATOR MNTR"/>
    <property type="match status" value="1"/>
</dbReference>
<dbReference type="InterPro" id="IPR007167">
    <property type="entry name" value="Fe-transptr_FeoA-like"/>
</dbReference>
<dbReference type="InterPro" id="IPR036390">
    <property type="entry name" value="WH_DNA-bd_sf"/>
</dbReference>
<dbReference type="PROSITE" id="PS50944">
    <property type="entry name" value="HTH_DTXR"/>
    <property type="match status" value="1"/>
</dbReference>
<evidence type="ECO:0000256" key="3">
    <source>
        <dbReference type="ARBA" id="ARBA00011738"/>
    </source>
</evidence>
<dbReference type="Gene3D" id="1.10.10.10">
    <property type="entry name" value="Winged helix-like DNA-binding domain superfamily/Winged helix DNA-binding domain"/>
    <property type="match status" value="1"/>
</dbReference>
<dbReference type="GO" id="GO:0046983">
    <property type="term" value="F:protein dimerization activity"/>
    <property type="evidence" value="ECO:0007669"/>
    <property type="project" value="InterPro"/>
</dbReference>
<evidence type="ECO:0000256" key="7">
    <source>
        <dbReference type="ARBA" id="ARBA00023015"/>
    </source>
</evidence>
<dbReference type="SUPFAM" id="SSF46785">
    <property type="entry name" value="Winged helix' DNA-binding domain"/>
    <property type="match status" value="1"/>
</dbReference>
<keyword evidence="8" id="KW-0238">DNA-binding</keyword>
<dbReference type="Proteomes" id="UP000757890">
    <property type="component" value="Unassembled WGS sequence"/>
</dbReference>
<keyword evidence="10" id="KW-0804">Transcription</keyword>
<evidence type="ECO:0000256" key="9">
    <source>
        <dbReference type="ARBA" id="ARBA00023159"/>
    </source>
</evidence>
<comment type="subcellular location">
    <subcellularLocation>
        <location evidence="1">Cytoplasm</location>
    </subcellularLocation>
</comment>
<accession>A0A930FRQ9</accession>
<evidence type="ECO:0000256" key="8">
    <source>
        <dbReference type="ARBA" id="ARBA00023125"/>
    </source>
</evidence>
<dbReference type="Pfam" id="PF04023">
    <property type="entry name" value="FeoA"/>
    <property type="match status" value="1"/>
</dbReference>
<protein>
    <recommendedName>
        <fullName evidence="12">Manganese transport regulator</fullName>
    </recommendedName>
</protein>
<reference evidence="14" key="1">
    <citation type="submission" date="2020-04" db="EMBL/GenBank/DDBJ databases">
        <title>Deep metagenomics examines the oral microbiome during advanced dental caries in children, revealing novel taxa and co-occurrences with host molecules.</title>
        <authorList>
            <person name="Baker J.L."/>
            <person name="Morton J.T."/>
            <person name="Dinis M."/>
            <person name="Alvarez R."/>
            <person name="Tran N.C."/>
            <person name="Knight R."/>
            <person name="Edlund A."/>
        </authorList>
    </citation>
    <scope>NUCLEOTIDE SEQUENCE</scope>
    <source>
        <strain evidence="14">JCVI_32_bin.14</strain>
    </source>
</reference>
<dbReference type="RefSeq" id="WP_276640421.1">
    <property type="nucleotide sequence ID" value="NZ_CATVTA010000010.1"/>
</dbReference>
<feature type="domain" description="HTH dtxR-type" evidence="13">
    <location>
        <begin position="1"/>
        <end position="62"/>
    </location>
</feature>
<dbReference type="InterPro" id="IPR036388">
    <property type="entry name" value="WH-like_DNA-bd_sf"/>
</dbReference>
<evidence type="ECO:0000313" key="14">
    <source>
        <dbReference type="EMBL" id="MBF1129813.1"/>
    </source>
</evidence>
<name>A0A930FRQ9_9FIRM</name>
<evidence type="ECO:0000256" key="5">
    <source>
        <dbReference type="ARBA" id="ARBA00022491"/>
    </source>
</evidence>
<dbReference type="InterPro" id="IPR001367">
    <property type="entry name" value="Fe_dep_repressor"/>
</dbReference>
<evidence type="ECO:0000256" key="11">
    <source>
        <dbReference type="ARBA" id="ARBA00023211"/>
    </source>
</evidence>
<dbReference type="GO" id="GO:0003700">
    <property type="term" value="F:DNA-binding transcription factor activity"/>
    <property type="evidence" value="ECO:0007669"/>
    <property type="project" value="InterPro"/>
</dbReference>
<dbReference type="InterPro" id="IPR022689">
    <property type="entry name" value="Iron_dep_repressor"/>
</dbReference>
<dbReference type="GO" id="GO:0005737">
    <property type="term" value="C:cytoplasm"/>
    <property type="evidence" value="ECO:0007669"/>
    <property type="project" value="UniProtKB-SubCell"/>
</dbReference>
<keyword evidence="11" id="KW-0464">Manganese</keyword>
<comment type="similarity">
    <text evidence="2">Belongs to the DtxR/MntR family.</text>
</comment>
<evidence type="ECO:0000256" key="2">
    <source>
        <dbReference type="ARBA" id="ARBA00007871"/>
    </source>
</evidence>